<dbReference type="AlphaFoldDB" id="A0AAV5A7Y9"/>
<evidence type="ECO:0000313" key="3">
    <source>
        <dbReference type="Proteomes" id="UP001050691"/>
    </source>
</evidence>
<dbReference type="Pfam" id="PF01261">
    <property type="entry name" value="AP_endonuc_2"/>
    <property type="match status" value="1"/>
</dbReference>
<sequence>MRSKLEAASRSGFTAIDLFDTDWEKFKHDYAVEHNLQQSIIDGDPTSMAAAKAVNFLCTSYGIKLLCLQPFREFEARRDPIEAAERMHAARGAISILPLLGCDMLLIPSTTLPVEQLVNDVDRMSIELGELADYAASLSPNETRLRICYEALSWGTFVSTWKHAWEVVKRANRPNLGLCLDSFNTAAREWADPYHPTGIQQPTQVADFSLHLSLSALKEVPSNKIFYFQVADGKFMTPLLLPQPIPPSPC</sequence>
<gene>
    <name evidence="2" type="ORF">Clacol_002895</name>
</gene>
<dbReference type="EMBL" id="BPWL01000003">
    <property type="protein sequence ID" value="GJJ08676.1"/>
    <property type="molecule type" value="Genomic_DNA"/>
</dbReference>
<name>A0AAV5A7Y9_9AGAM</name>
<dbReference type="Proteomes" id="UP001050691">
    <property type="component" value="Unassembled WGS sequence"/>
</dbReference>
<dbReference type="InterPro" id="IPR013022">
    <property type="entry name" value="Xyl_isomerase-like_TIM-brl"/>
</dbReference>
<evidence type="ECO:0000259" key="1">
    <source>
        <dbReference type="Pfam" id="PF01261"/>
    </source>
</evidence>
<evidence type="ECO:0000313" key="2">
    <source>
        <dbReference type="EMBL" id="GJJ08676.1"/>
    </source>
</evidence>
<dbReference type="PANTHER" id="PTHR12110:SF21">
    <property type="entry name" value="XYLOSE ISOMERASE-LIKE TIM BARREL DOMAIN-CONTAINING PROTEIN"/>
    <property type="match status" value="1"/>
</dbReference>
<organism evidence="2 3">
    <name type="scientific">Clathrus columnatus</name>
    <dbReference type="NCBI Taxonomy" id="1419009"/>
    <lineage>
        <taxon>Eukaryota</taxon>
        <taxon>Fungi</taxon>
        <taxon>Dikarya</taxon>
        <taxon>Basidiomycota</taxon>
        <taxon>Agaricomycotina</taxon>
        <taxon>Agaricomycetes</taxon>
        <taxon>Phallomycetidae</taxon>
        <taxon>Phallales</taxon>
        <taxon>Clathraceae</taxon>
        <taxon>Clathrus</taxon>
    </lineage>
</organism>
<reference evidence="2" key="1">
    <citation type="submission" date="2021-10" db="EMBL/GenBank/DDBJ databases">
        <title>De novo Genome Assembly of Clathrus columnatus (Basidiomycota, Fungi) Using Illumina and Nanopore Sequence Data.</title>
        <authorList>
            <person name="Ogiso-Tanaka E."/>
            <person name="Itagaki H."/>
            <person name="Hosoya T."/>
            <person name="Hosaka K."/>
        </authorList>
    </citation>
    <scope>NUCLEOTIDE SEQUENCE</scope>
    <source>
        <strain evidence="2">MO-923</strain>
    </source>
</reference>
<dbReference type="PANTHER" id="PTHR12110">
    <property type="entry name" value="HYDROXYPYRUVATE ISOMERASE"/>
    <property type="match status" value="1"/>
</dbReference>
<keyword evidence="3" id="KW-1185">Reference proteome</keyword>
<protein>
    <recommendedName>
        <fullName evidence="1">Xylose isomerase-like TIM barrel domain-containing protein</fullName>
    </recommendedName>
</protein>
<proteinExistence type="predicted"/>
<comment type="caution">
    <text evidence="2">The sequence shown here is derived from an EMBL/GenBank/DDBJ whole genome shotgun (WGS) entry which is preliminary data.</text>
</comment>
<dbReference type="InterPro" id="IPR036237">
    <property type="entry name" value="Xyl_isomerase-like_sf"/>
</dbReference>
<dbReference type="InterPro" id="IPR050312">
    <property type="entry name" value="IolE/XylAMocC-like"/>
</dbReference>
<dbReference type="Gene3D" id="3.20.20.150">
    <property type="entry name" value="Divalent-metal-dependent TIM barrel enzymes"/>
    <property type="match status" value="1"/>
</dbReference>
<dbReference type="SUPFAM" id="SSF51658">
    <property type="entry name" value="Xylose isomerase-like"/>
    <property type="match status" value="1"/>
</dbReference>
<feature type="domain" description="Xylose isomerase-like TIM barrel" evidence="1">
    <location>
        <begin position="5"/>
        <end position="234"/>
    </location>
</feature>
<accession>A0AAV5A7Y9</accession>